<proteinExistence type="predicted"/>
<reference evidence="1 2" key="1">
    <citation type="submission" date="2021-06" db="EMBL/GenBank/DDBJ databases">
        <title>Caerostris darwini draft genome.</title>
        <authorList>
            <person name="Kono N."/>
            <person name="Arakawa K."/>
        </authorList>
    </citation>
    <scope>NUCLEOTIDE SEQUENCE [LARGE SCALE GENOMIC DNA]</scope>
</reference>
<evidence type="ECO:0000313" key="2">
    <source>
        <dbReference type="Proteomes" id="UP001054837"/>
    </source>
</evidence>
<gene>
    <name evidence="1" type="ORF">CDAR_77411</name>
</gene>
<dbReference type="EMBL" id="BPLQ01001225">
    <property type="protein sequence ID" value="GIX79768.1"/>
    <property type="molecule type" value="Genomic_DNA"/>
</dbReference>
<evidence type="ECO:0008006" key="3">
    <source>
        <dbReference type="Google" id="ProtNLM"/>
    </source>
</evidence>
<protein>
    <recommendedName>
        <fullName evidence="3">Reverse transcriptase zinc-binding domain-containing protein</fullName>
    </recommendedName>
</protein>
<keyword evidence="2" id="KW-1185">Reference proteome</keyword>
<dbReference type="AlphaFoldDB" id="A0AAV4N503"/>
<accession>A0AAV4N503</accession>
<organism evidence="1 2">
    <name type="scientific">Caerostris darwini</name>
    <dbReference type="NCBI Taxonomy" id="1538125"/>
    <lineage>
        <taxon>Eukaryota</taxon>
        <taxon>Metazoa</taxon>
        <taxon>Ecdysozoa</taxon>
        <taxon>Arthropoda</taxon>
        <taxon>Chelicerata</taxon>
        <taxon>Arachnida</taxon>
        <taxon>Araneae</taxon>
        <taxon>Araneomorphae</taxon>
        <taxon>Entelegynae</taxon>
        <taxon>Araneoidea</taxon>
        <taxon>Araneidae</taxon>
        <taxon>Caerostris</taxon>
    </lineage>
</organism>
<dbReference type="Proteomes" id="UP001054837">
    <property type="component" value="Unassembled WGS sequence"/>
</dbReference>
<evidence type="ECO:0000313" key="1">
    <source>
        <dbReference type="EMBL" id="GIX79768.1"/>
    </source>
</evidence>
<sequence>MLYSVLFFNKCVRSGPRRGLGTTVAGPAWVHGVWPGFWKCWVGLLPRLCSSVSRAFWRVVIYPKFSRKRICADFYLNQILTTHGALATYQQRFFGKSNTCPCGVTEETRHHLLYDCNLWTKERTSFPLDYKSIPIRSLFENTKSKNIIGDIMEK</sequence>
<comment type="caution">
    <text evidence="1">The sequence shown here is derived from an EMBL/GenBank/DDBJ whole genome shotgun (WGS) entry which is preliminary data.</text>
</comment>
<name>A0AAV4N503_9ARAC</name>